<evidence type="ECO:0000313" key="4">
    <source>
        <dbReference type="Proteomes" id="UP000195447"/>
    </source>
</evidence>
<comment type="caution">
    <text evidence="3">The sequence shown here is derived from an EMBL/GenBank/DDBJ whole genome shotgun (WGS) entry which is preliminary data.</text>
</comment>
<dbReference type="InterPro" id="IPR001296">
    <property type="entry name" value="Glyco_trans_1"/>
</dbReference>
<dbReference type="PANTHER" id="PTHR46401:SF8">
    <property type="entry name" value="BLL6006 PROTEIN"/>
    <property type="match status" value="1"/>
</dbReference>
<dbReference type="GO" id="GO:0016757">
    <property type="term" value="F:glycosyltransferase activity"/>
    <property type="evidence" value="ECO:0007669"/>
    <property type="project" value="InterPro"/>
</dbReference>
<dbReference type="SUPFAM" id="SSF53756">
    <property type="entry name" value="UDP-Glycosyltransferase/glycogen phosphorylase"/>
    <property type="match status" value="1"/>
</dbReference>
<name>A0A1Y4LLB2_9FIRM</name>
<proteinExistence type="predicted"/>
<dbReference type="NCBIfam" id="NF046071">
    <property type="entry name" value="B1-4RhmsylTfaseCps2T"/>
    <property type="match status" value="1"/>
</dbReference>
<keyword evidence="4" id="KW-1185">Reference proteome</keyword>
<dbReference type="Proteomes" id="UP000195447">
    <property type="component" value="Unassembled WGS sequence"/>
</dbReference>
<keyword evidence="3" id="KW-0808">Transferase</keyword>
<sequence>MKHIFIIGSKGIPAKYGGFETFVDELVSRRKSPNLKYYVSCLSNHNSESIYNDAVCFKVKVPDIGPAKAVYYDLKALKHCIQYIKENNLTDSIVYILACRIGPFFGKYVKALHKLNCKVFVNPDGHEWKRAKWNYFIKKYWKLSERLMVKHADLLICDSKNIESYIKNYYKKYNPRTSFIAYGADTSKSTLSNDDNLLLEWYQKYDIHLKDYYLVVGRFVPENNYETMIREFMKSTTQKKFVIITNIEKNKFFNELKDKTHFEVDNRIKFVGTVYNQQLLKKIRENAFAYLHGHEVGGTNPSLLEALASTQLNLLLDVGFNREVAEEGALYWGKAEGSLSKLINSLDNIDDEVLKNYELLAKKRVNDEYSWDLIEERYENLWN</sequence>
<evidence type="ECO:0000259" key="1">
    <source>
        <dbReference type="Pfam" id="PF00534"/>
    </source>
</evidence>
<dbReference type="Pfam" id="PF00534">
    <property type="entry name" value="Glycos_transf_1"/>
    <property type="match status" value="1"/>
</dbReference>
<dbReference type="PANTHER" id="PTHR46401">
    <property type="entry name" value="GLYCOSYLTRANSFERASE WBBK-RELATED"/>
    <property type="match status" value="1"/>
</dbReference>
<reference evidence="4" key="1">
    <citation type="submission" date="2017-04" db="EMBL/GenBank/DDBJ databases">
        <title>Function of individual gut microbiota members based on whole genome sequencing of pure cultures obtained from chicken caecum.</title>
        <authorList>
            <person name="Medvecky M."/>
            <person name="Cejkova D."/>
            <person name="Polansky O."/>
            <person name="Karasova D."/>
            <person name="Kubasova T."/>
            <person name="Cizek A."/>
            <person name="Rychlik I."/>
        </authorList>
    </citation>
    <scope>NUCLEOTIDE SEQUENCE [LARGE SCALE GENOMIC DNA]</scope>
    <source>
        <strain evidence="4">An178</strain>
    </source>
</reference>
<dbReference type="Pfam" id="PF09314">
    <property type="entry name" value="DUF1972"/>
    <property type="match status" value="1"/>
</dbReference>
<protein>
    <submittedName>
        <fullName evidence="3">Glycosyl transferase</fullName>
    </submittedName>
</protein>
<dbReference type="InterPro" id="IPR015393">
    <property type="entry name" value="DUF1972"/>
</dbReference>
<dbReference type="AlphaFoldDB" id="A0A1Y4LLB2"/>
<organism evidence="3 4">
    <name type="scientific">Faecalitalea cylindroides</name>
    <dbReference type="NCBI Taxonomy" id="39483"/>
    <lineage>
        <taxon>Bacteria</taxon>
        <taxon>Bacillati</taxon>
        <taxon>Bacillota</taxon>
        <taxon>Erysipelotrichia</taxon>
        <taxon>Erysipelotrichales</taxon>
        <taxon>Erysipelotrichaceae</taxon>
        <taxon>Faecalitalea</taxon>
    </lineage>
</organism>
<dbReference type="EMBL" id="NFKM01000027">
    <property type="protein sequence ID" value="OUP56319.1"/>
    <property type="molecule type" value="Genomic_DNA"/>
</dbReference>
<evidence type="ECO:0000313" key="3">
    <source>
        <dbReference type="EMBL" id="OUP56319.1"/>
    </source>
</evidence>
<dbReference type="Gene3D" id="3.40.50.2000">
    <property type="entry name" value="Glycogen Phosphorylase B"/>
    <property type="match status" value="2"/>
</dbReference>
<feature type="domain" description="DUF1972" evidence="2">
    <location>
        <begin position="1"/>
        <end position="185"/>
    </location>
</feature>
<gene>
    <name evidence="3" type="ORF">B5F14_09810</name>
</gene>
<accession>A0A1Y4LLB2</accession>
<feature type="domain" description="Glycosyl transferase family 1" evidence="1">
    <location>
        <begin position="210"/>
        <end position="344"/>
    </location>
</feature>
<dbReference type="RefSeq" id="WP_087159184.1">
    <property type="nucleotide sequence ID" value="NZ_NFKM01000027.1"/>
</dbReference>
<evidence type="ECO:0000259" key="2">
    <source>
        <dbReference type="Pfam" id="PF09314"/>
    </source>
</evidence>